<dbReference type="PANTHER" id="PTHR10000">
    <property type="entry name" value="PHOSPHOSERINE PHOSPHATASE"/>
    <property type="match status" value="1"/>
</dbReference>
<organism evidence="1 2">
    <name type="scientific">Metabacillus rhizolycopersici</name>
    <dbReference type="NCBI Taxonomy" id="2875709"/>
    <lineage>
        <taxon>Bacteria</taxon>
        <taxon>Bacillati</taxon>
        <taxon>Bacillota</taxon>
        <taxon>Bacilli</taxon>
        <taxon>Bacillales</taxon>
        <taxon>Bacillaceae</taxon>
        <taxon>Metabacillus</taxon>
    </lineage>
</organism>
<proteinExistence type="predicted"/>
<name>A0ABS7UPM8_9BACI</name>
<dbReference type="NCBIfam" id="TIGR00099">
    <property type="entry name" value="Cof-subfamily"/>
    <property type="match status" value="1"/>
</dbReference>
<dbReference type="EMBL" id="JAIQUM010000013">
    <property type="protein sequence ID" value="MBZ5750248.1"/>
    <property type="molecule type" value="Genomic_DNA"/>
</dbReference>
<dbReference type="SFLD" id="SFLDG01140">
    <property type="entry name" value="C2.B:_Phosphomannomutase_and_P"/>
    <property type="match status" value="1"/>
</dbReference>
<gene>
    <name evidence="1" type="ORF">K9V48_08310</name>
</gene>
<dbReference type="PANTHER" id="PTHR10000:SF53">
    <property type="entry name" value="5-AMINO-6-(5-PHOSPHO-D-RIBITYLAMINO)URACIL PHOSPHATASE YBJI-RELATED"/>
    <property type="match status" value="1"/>
</dbReference>
<dbReference type="InterPro" id="IPR023214">
    <property type="entry name" value="HAD_sf"/>
</dbReference>
<dbReference type="RefSeq" id="WP_224138296.1">
    <property type="nucleotide sequence ID" value="NZ_JAIQUM010000013.1"/>
</dbReference>
<dbReference type="SUPFAM" id="SSF56784">
    <property type="entry name" value="HAD-like"/>
    <property type="match status" value="1"/>
</dbReference>
<evidence type="ECO:0000313" key="2">
    <source>
        <dbReference type="Proteomes" id="UP001165287"/>
    </source>
</evidence>
<dbReference type="SFLD" id="SFLDS00003">
    <property type="entry name" value="Haloacid_Dehalogenase"/>
    <property type="match status" value="1"/>
</dbReference>
<keyword evidence="2" id="KW-1185">Reference proteome</keyword>
<accession>A0ABS7UPM8</accession>
<dbReference type="Gene3D" id="3.30.1240.10">
    <property type="match status" value="1"/>
</dbReference>
<protein>
    <submittedName>
        <fullName evidence="1">Cof-type HAD-IIB family hydrolase</fullName>
    </submittedName>
</protein>
<dbReference type="InterPro" id="IPR000150">
    <property type="entry name" value="Cof"/>
</dbReference>
<sequence length="275" mass="31149">MTIKLIAVDMDGTFLNDQMKYDAERFFKQYVKMKEQGIRFVVASGNQYYQLKSFFGEIQEEISYVSENGALVVDQGQEVFSVDIPKKDVKLILEGLVTHKKLSIVLCGKESAYVLESVSDHFFETMNKYYHRLKRVTSFEQVNDQILKFALSCPEEETLQLRDLLHKKIGAIITPVSSGHGSIDLIVPGFHKASGIQLLQQKWNIKDDETLAFGDGGNDIEMLKHVKYGFAMENGSDEVKSIANYRAPSNDDSGVLEIIDQYFAKQGPFHSNLII</sequence>
<dbReference type="CDD" id="cd07518">
    <property type="entry name" value="HAD_YbiV-Like"/>
    <property type="match status" value="1"/>
</dbReference>
<dbReference type="InterPro" id="IPR006379">
    <property type="entry name" value="HAD-SF_hydro_IIB"/>
</dbReference>
<dbReference type="Proteomes" id="UP001165287">
    <property type="component" value="Unassembled WGS sequence"/>
</dbReference>
<reference evidence="1" key="1">
    <citation type="submission" date="2024-05" db="EMBL/GenBank/DDBJ databases">
        <title>Metabacillus sp. nov., isolated from the rhizosphere soil of tomato plants.</title>
        <authorList>
            <person name="Ma R."/>
        </authorList>
    </citation>
    <scope>NUCLEOTIDE SEQUENCE</scope>
    <source>
        <strain evidence="1">DBTR6</strain>
    </source>
</reference>
<dbReference type="GO" id="GO:0016787">
    <property type="term" value="F:hydrolase activity"/>
    <property type="evidence" value="ECO:0007669"/>
    <property type="project" value="UniProtKB-KW"/>
</dbReference>
<dbReference type="Pfam" id="PF08282">
    <property type="entry name" value="Hydrolase_3"/>
    <property type="match status" value="1"/>
</dbReference>
<evidence type="ECO:0000313" key="1">
    <source>
        <dbReference type="EMBL" id="MBZ5750248.1"/>
    </source>
</evidence>
<dbReference type="PROSITE" id="PS01229">
    <property type="entry name" value="COF_2"/>
    <property type="match status" value="1"/>
</dbReference>
<comment type="caution">
    <text evidence="1">The sequence shown here is derived from an EMBL/GenBank/DDBJ whole genome shotgun (WGS) entry which is preliminary data.</text>
</comment>
<dbReference type="Gene3D" id="3.40.50.1000">
    <property type="entry name" value="HAD superfamily/HAD-like"/>
    <property type="match status" value="1"/>
</dbReference>
<dbReference type="NCBIfam" id="TIGR01484">
    <property type="entry name" value="HAD-SF-IIB"/>
    <property type="match status" value="1"/>
</dbReference>
<dbReference type="SFLD" id="SFLDG01144">
    <property type="entry name" value="C2.B.4:_PGP_Like"/>
    <property type="match status" value="1"/>
</dbReference>
<dbReference type="InterPro" id="IPR036412">
    <property type="entry name" value="HAD-like_sf"/>
</dbReference>
<keyword evidence="1" id="KW-0378">Hydrolase</keyword>